<organism evidence="1 2">
    <name type="scientific">Linderina pennispora</name>
    <dbReference type="NCBI Taxonomy" id="61395"/>
    <lineage>
        <taxon>Eukaryota</taxon>
        <taxon>Fungi</taxon>
        <taxon>Fungi incertae sedis</taxon>
        <taxon>Zoopagomycota</taxon>
        <taxon>Kickxellomycotina</taxon>
        <taxon>Kickxellomycetes</taxon>
        <taxon>Kickxellales</taxon>
        <taxon>Kickxellaceae</taxon>
        <taxon>Linderina</taxon>
    </lineage>
</organism>
<accession>A0A1Y1WAB7</accession>
<dbReference type="AlphaFoldDB" id="A0A1Y1WAB7"/>
<gene>
    <name evidence="1" type="ORF">DL89DRAFT_321966</name>
</gene>
<protein>
    <submittedName>
        <fullName evidence="1">Uncharacterized protein</fullName>
    </submittedName>
</protein>
<dbReference type="EMBL" id="MCFD01000005">
    <property type="protein sequence ID" value="ORX70479.1"/>
    <property type="molecule type" value="Genomic_DNA"/>
</dbReference>
<name>A0A1Y1WAB7_9FUNG</name>
<evidence type="ECO:0000313" key="2">
    <source>
        <dbReference type="Proteomes" id="UP000193922"/>
    </source>
</evidence>
<keyword evidence="2" id="KW-1185">Reference proteome</keyword>
<evidence type="ECO:0000313" key="1">
    <source>
        <dbReference type="EMBL" id="ORX70479.1"/>
    </source>
</evidence>
<proteinExistence type="predicted"/>
<dbReference type="GeneID" id="63807965"/>
<reference evidence="1 2" key="1">
    <citation type="submission" date="2016-07" db="EMBL/GenBank/DDBJ databases">
        <title>Pervasive Adenine N6-methylation of Active Genes in Fungi.</title>
        <authorList>
            <consortium name="DOE Joint Genome Institute"/>
            <person name="Mondo S.J."/>
            <person name="Dannebaum R.O."/>
            <person name="Kuo R.C."/>
            <person name="Labutti K."/>
            <person name="Haridas S."/>
            <person name="Kuo A."/>
            <person name="Salamov A."/>
            <person name="Ahrendt S.R."/>
            <person name="Lipzen A."/>
            <person name="Sullivan W."/>
            <person name="Andreopoulos W.B."/>
            <person name="Clum A."/>
            <person name="Lindquist E."/>
            <person name="Daum C."/>
            <person name="Ramamoorthy G.K."/>
            <person name="Gryganskyi A."/>
            <person name="Culley D."/>
            <person name="Magnuson J.K."/>
            <person name="James T.Y."/>
            <person name="O'Malley M.A."/>
            <person name="Stajich J.E."/>
            <person name="Spatafora J.W."/>
            <person name="Visel A."/>
            <person name="Grigoriev I.V."/>
        </authorList>
    </citation>
    <scope>NUCLEOTIDE SEQUENCE [LARGE SCALE GENOMIC DNA]</scope>
    <source>
        <strain evidence="1 2">ATCC 12442</strain>
    </source>
</reference>
<dbReference type="Proteomes" id="UP000193922">
    <property type="component" value="Unassembled WGS sequence"/>
</dbReference>
<dbReference type="OrthoDB" id="10458138at2759"/>
<comment type="caution">
    <text evidence="1">The sequence shown here is derived from an EMBL/GenBank/DDBJ whole genome shotgun (WGS) entry which is preliminary data.</text>
</comment>
<dbReference type="RefSeq" id="XP_040744058.1">
    <property type="nucleotide sequence ID" value="XM_040891317.1"/>
</dbReference>
<sequence>MDCIPSSSYISIASVEMVFGRFTHARAATIWMRIRRFSGPTPGAHLEAEELHGLPALNTLGISSPFEIPQFTDYKTPESMRSANTYVGSIRIVDVIGTVSVAHLSATSGYRLAKPRLSDRYRRSDSTRRLRTFNQTISRRRPALPSFENPSEPHLIDELLKILNGDGSK</sequence>